<dbReference type="InterPro" id="IPR001254">
    <property type="entry name" value="Trypsin_dom"/>
</dbReference>
<dbReference type="InterPro" id="IPR001314">
    <property type="entry name" value="Peptidase_S1A"/>
</dbReference>
<evidence type="ECO:0000256" key="1">
    <source>
        <dbReference type="ARBA" id="ARBA00007664"/>
    </source>
</evidence>
<evidence type="ECO:0000256" key="3">
    <source>
        <dbReference type="ARBA" id="ARBA00023157"/>
    </source>
</evidence>
<dbReference type="InterPro" id="IPR050430">
    <property type="entry name" value="Peptidase_S1"/>
</dbReference>
<dbReference type="InterPro" id="IPR009003">
    <property type="entry name" value="Peptidase_S1_PA"/>
</dbReference>
<feature type="signal peptide" evidence="4">
    <location>
        <begin position="1"/>
        <end position="34"/>
    </location>
</feature>
<dbReference type="Gene3D" id="2.40.128.340">
    <property type="match status" value="1"/>
</dbReference>
<dbReference type="SMART" id="SM00020">
    <property type="entry name" value="Tryp_SPc"/>
    <property type="match status" value="1"/>
</dbReference>
<accession>A0ABP6LWM0</accession>
<dbReference type="Pfam" id="PF00089">
    <property type="entry name" value="Trypsin"/>
    <property type="match status" value="1"/>
</dbReference>
<dbReference type="InterPro" id="IPR043504">
    <property type="entry name" value="Peptidase_S1_PA_chymotrypsin"/>
</dbReference>
<dbReference type="PANTHER" id="PTHR24276:SF96">
    <property type="entry name" value="PEPTIDASE S1 DOMAIN-CONTAINING PROTEIN"/>
    <property type="match status" value="1"/>
</dbReference>
<dbReference type="Proteomes" id="UP001501532">
    <property type="component" value="Unassembled WGS sequence"/>
</dbReference>
<feature type="chain" id="PRO_5045279126" evidence="4">
    <location>
        <begin position="35"/>
        <end position="523"/>
    </location>
</feature>
<keyword evidence="2 4" id="KW-0732">Signal</keyword>
<evidence type="ECO:0000256" key="2">
    <source>
        <dbReference type="ARBA" id="ARBA00022729"/>
    </source>
</evidence>
<dbReference type="Pfam" id="PF13517">
    <property type="entry name" value="FG-GAP_3"/>
    <property type="match status" value="1"/>
</dbReference>
<evidence type="ECO:0000313" key="6">
    <source>
        <dbReference type="EMBL" id="GAA3060918.1"/>
    </source>
</evidence>
<gene>
    <name evidence="6" type="ORF">GCM10010448_50400</name>
</gene>
<dbReference type="PANTHER" id="PTHR24276">
    <property type="entry name" value="POLYSERASE-RELATED"/>
    <property type="match status" value="1"/>
</dbReference>
<keyword evidence="7" id="KW-1185">Reference proteome</keyword>
<evidence type="ECO:0000259" key="5">
    <source>
        <dbReference type="PROSITE" id="PS50240"/>
    </source>
</evidence>
<reference evidence="7" key="1">
    <citation type="journal article" date="2019" name="Int. J. Syst. Evol. Microbiol.">
        <title>The Global Catalogue of Microorganisms (GCM) 10K type strain sequencing project: providing services to taxonomists for standard genome sequencing and annotation.</title>
        <authorList>
            <consortium name="The Broad Institute Genomics Platform"/>
            <consortium name="The Broad Institute Genome Sequencing Center for Infectious Disease"/>
            <person name="Wu L."/>
            <person name="Ma J."/>
        </authorList>
    </citation>
    <scope>NUCLEOTIDE SEQUENCE [LARGE SCALE GENOMIC DNA]</scope>
    <source>
        <strain evidence="7">JCM 9091</strain>
    </source>
</reference>
<evidence type="ECO:0000313" key="7">
    <source>
        <dbReference type="Proteomes" id="UP001501532"/>
    </source>
</evidence>
<proteinExistence type="inferred from homology"/>
<dbReference type="PRINTS" id="PR00722">
    <property type="entry name" value="CHYMOTRYPSIN"/>
</dbReference>
<protein>
    <submittedName>
        <fullName evidence="6">Trypsin-like serine protease</fullName>
    </submittedName>
</protein>
<dbReference type="RefSeq" id="WP_234511143.1">
    <property type="nucleotide sequence ID" value="NZ_BAAAUF010000048.1"/>
</dbReference>
<feature type="domain" description="Peptidase S1" evidence="5">
    <location>
        <begin position="34"/>
        <end position="265"/>
    </location>
</feature>
<keyword evidence="3" id="KW-1015">Disulfide bond</keyword>
<dbReference type="SUPFAM" id="SSF50494">
    <property type="entry name" value="Trypsin-like serine proteases"/>
    <property type="match status" value="1"/>
</dbReference>
<organism evidence="6 7">
    <name type="scientific">Streptomyces glomeratus</name>
    <dbReference type="NCBI Taxonomy" id="284452"/>
    <lineage>
        <taxon>Bacteria</taxon>
        <taxon>Bacillati</taxon>
        <taxon>Actinomycetota</taxon>
        <taxon>Actinomycetes</taxon>
        <taxon>Kitasatosporales</taxon>
        <taxon>Streptomycetaceae</taxon>
        <taxon>Streptomyces</taxon>
    </lineage>
</organism>
<evidence type="ECO:0000256" key="4">
    <source>
        <dbReference type="SAM" id="SignalP"/>
    </source>
</evidence>
<dbReference type="PROSITE" id="PS50240">
    <property type="entry name" value="TRYPSIN_DOM"/>
    <property type="match status" value="1"/>
</dbReference>
<dbReference type="SUPFAM" id="SSF69318">
    <property type="entry name" value="Integrin alpha N-terminal domain"/>
    <property type="match status" value="1"/>
</dbReference>
<dbReference type="EMBL" id="BAAAUF010000048">
    <property type="protein sequence ID" value="GAA3060918.1"/>
    <property type="molecule type" value="Genomic_DNA"/>
</dbReference>
<name>A0ABP6LWM0_9ACTN</name>
<dbReference type="InterPro" id="IPR028994">
    <property type="entry name" value="Integrin_alpha_N"/>
</dbReference>
<dbReference type="Gene3D" id="2.40.10.10">
    <property type="entry name" value="Trypsin-like serine proteases"/>
    <property type="match status" value="1"/>
</dbReference>
<comment type="caution">
    <text evidence="6">The sequence shown here is derived from an EMBL/GenBank/DDBJ whole genome shotgun (WGS) entry which is preliminary data.</text>
</comment>
<dbReference type="InterPro" id="IPR013517">
    <property type="entry name" value="FG-GAP"/>
</dbReference>
<comment type="similarity">
    <text evidence="1">Belongs to the peptidase S1 family.</text>
</comment>
<sequence>MTHPRSRGKRTAWTAGVLTAGLATGLLMAPPAQSVNGDQVQDGTDQFAVKLHIAYGADNERGCSGTLVDPQWVLTAASCFAADPQKASQLKAGEPPYTTVVTTDGNRPGPDALLKQKVTELVPHPDRDLVMARINNPVTFDNPLDGPFPDIDEAKLDTTAPVQGDQLRAVGFGRTKDEWVPGRAHTGSFTVDTVNASTLAISPANGGGALCQGDAGGPVLNARGNLIGVVNASWNGGCFGTEETRTGAVASRVDDIAGWVQQVRLTPRKDFLTDAVTAADFNGDGRTDIAAVLTRGPAHVFYGRPDGKLEYGTFLPGLGRPNQKQIVAGDFKEGAGLEVVTVEDDGDLYMGERRSWAQNLWTRPKLWSDSAWKDGLPVATLHSKTPGRDTLLFQWPDGSLYTYKRDASGNLVNQKKAMWPDKTWKMKHIATGDFNEDGRDDIAAVGADGALNLYPGKADGTFDKARSMFPDKSWGSMRAVLGGDFDGDGKADLAALWSNGDLRWYAGDGKGKVAAGKSMWPTV</sequence>